<gene>
    <name evidence="2" type="ORF">FS320_34970</name>
</gene>
<keyword evidence="3" id="KW-1185">Reference proteome</keyword>
<protein>
    <submittedName>
        <fullName evidence="2">Helix-turn-helix domain-containing protein</fullName>
    </submittedName>
</protein>
<dbReference type="Pfam" id="PF13730">
    <property type="entry name" value="HTH_36"/>
    <property type="match status" value="1"/>
</dbReference>
<dbReference type="SUPFAM" id="SSF46785">
    <property type="entry name" value="Winged helix' DNA-binding domain"/>
    <property type="match status" value="1"/>
</dbReference>
<dbReference type="OrthoDB" id="7862895at2"/>
<dbReference type="Proteomes" id="UP000403266">
    <property type="component" value="Unassembled WGS sequence"/>
</dbReference>
<evidence type="ECO:0000256" key="1">
    <source>
        <dbReference type="SAM" id="MobiDB-lite"/>
    </source>
</evidence>
<sequence>MNTSALKWASCQKLRSGVATNLLLALARRANQAGECWPSQATLAAETGYSIRAVRAAMQALDRWGLISRQKRGSNKNRGGRSSDLVRLSMSGNSLSAGQAVGGSVYRKKSAGKEALVSGRNLPLSGGELAEGIQPLSGGGS</sequence>
<comment type="caution">
    <text evidence="2">The sequence shown here is derived from an EMBL/GenBank/DDBJ whole genome shotgun (WGS) entry which is preliminary data.</text>
</comment>
<evidence type="ECO:0000313" key="2">
    <source>
        <dbReference type="EMBL" id="MPR30115.1"/>
    </source>
</evidence>
<evidence type="ECO:0000313" key="3">
    <source>
        <dbReference type="Proteomes" id="UP000403266"/>
    </source>
</evidence>
<feature type="region of interest" description="Disordered" evidence="1">
    <location>
        <begin position="119"/>
        <end position="141"/>
    </location>
</feature>
<dbReference type="InterPro" id="IPR036390">
    <property type="entry name" value="WH_DNA-bd_sf"/>
</dbReference>
<accession>A0A5N7MSZ2</accession>
<reference evidence="2 3" key="1">
    <citation type="journal article" date="2019" name="Syst. Appl. Microbiol.">
        <title>Microvirga tunisiensis sp. nov., a root nodule symbiotic bacterium isolated from Lupinus micranthus and L. luteus grown in Northern Tunisia.</title>
        <authorList>
            <person name="Msaddak A."/>
            <person name="Rejili M."/>
            <person name="Duran D."/>
            <person name="Mars M."/>
            <person name="Palacios J.M."/>
            <person name="Ruiz-Argueso T."/>
            <person name="Rey L."/>
            <person name="Imperial J."/>
        </authorList>
    </citation>
    <scope>NUCLEOTIDE SEQUENCE [LARGE SCALE GENOMIC DNA]</scope>
    <source>
        <strain evidence="2 3">Lmie10</strain>
    </source>
</reference>
<proteinExistence type="predicted"/>
<dbReference type="RefSeq" id="WP_152716975.1">
    <property type="nucleotide sequence ID" value="NZ_VOSJ01000338.1"/>
</dbReference>
<dbReference type="EMBL" id="VOSK01000312">
    <property type="protein sequence ID" value="MPR30115.1"/>
    <property type="molecule type" value="Genomic_DNA"/>
</dbReference>
<dbReference type="Gene3D" id="1.10.10.10">
    <property type="entry name" value="Winged helix-like DNA-binding domain superfamily/Winged helix DNA-binding domain"/>
    <property type="match status" value="1"/>
</dbReference>
<name>A0A5N7MSZ2_9HYPH</name>
<dbReference type="InterPro" id="IPR036388">
    <property type="entry name" value="WH-like_DNA-bd_sf"/>
</dbReference>
<organism evidence="2 3">
    <name type="scientific">Microvirga tunisiensis</name>
    <dbReference type="NCBI Taxonomy" id="2108360"/>
    <lineage>
        <taxon>Bacteria</taxon>
        <taxon>Pseudomonadati</taxon>
        <taxon>Pseudomonadota</taxon>
        <taxon>Alphaproteobacteria</taxon>
        <taxon>Hyphomicrobiales</taxon>
        <taxon>Methylobacteriaceae</taxon>
        <taxon>Microvirga</taxon>
    </lineage>
</organism>
<dbReference type="AlphaFoldDB" id="A0A5N7MSZ2"/>